<accession>U3A3C8</accession>
<evidence type="ECO:0000256" key="1">
    <source>
        <dbReference type="SAM" id="SignalP"/>
    </source>
</evidence>
<dbReference type="STRING" id="1219065.VPR01S_12_00090"/>
<protein>
    <submittedName>
        <fullName evidence="2">Uncharacterized protein</fullName>
    </submittedName>
</protein>
<sequence>MKLTLFTSLLLVSVPLYAAPSDQLIDQYNLAAEGDPSHVEPVYQTLHQQIESHGADPLSLVYLGSTQTLMGRDALMPWNKMKYTEQGLSTIAKGLRLQSANPQPLQEQLIRQGVPESVLTTAIAAATYTSLPDMFNHFERGYDLYLTLLSEPVFTQQPFAATAWIYFYAIKASLRANDIEHAQQWTRLMAVHNAENPYTQQAQALLAQAD</sequence>
<keyword evidence="1" id="KW-0732">Signal</keyword>
<dbReference type="eggNOG" id="ENOG50335P8">
    <property type="taxonomic scope" value="Bacteria"/>
</dbReference>
<keyword evidence="3" id="KW-1185">Reference proteome</keyword>
<proteinExistence type="predicted"/>
<evidence type="ECO:0000313" key="2">
    <source>
        <dbReference type="EMBL" id="GAD68200.1"/>
    </source>
</evidence>
<feature type="chain" id="PRO_5004639043" evidence="1">
    <location>
        <begin position="19"/>
        <end position="210"/>
    </location>
</feature>
<gene>
    <name evidence="2" type="ORF">VPR01S_12_00090</name>
</gene>
<comment type="caution">
    <text evidence="2">The sequence shown here is derived from an EMBL/GenBank/DDBJ whole genome shotgun (WGS) entry which is preliminary data.</text>
</comment>
<feature type="signal peptide" evidence="1">
    <location>
        <begin position="1"/>
        <end position="18"/>
    </location>
</feature>
<name>U3A3C8_VIBPR</name>
<dbReference type="AlphaFoldDB" id="U3A3C8"/>
<reference evidence="2 3" key="1">
    <citation type="submission" date="2013-09" db="EMBL/GenBank/DDBJ databases">
        <title>Whole genome shotgun sequence of Vibrio proteolyticus NBRC 13287.</title>
        <authorList>
            <person name="Isaki S."/>
            <person name="Hosoyama A."/>
            <person name="Numata M."/>
            <person name="Hashimoto M."/>
            <person name="Hosoyama Y."/>
            <person name="Tsuchikane K."/>
            <person name="Noguchi M."/>
            <person name="Hirakata S."/>
            <person name="Ichikawa N."/>
            <person name="Ohji S."/>
            <person name="Yamazoe A."/>
            <person name="Fujita N."/>
        </authorList>
    </citation>
    <scope>NUCLEOTIDE SEQUENCE [LARGE SCALE GENOMIC DNA]</scope>
    <source>
        <strain evidence="2 3">NBRC 13287</strain>
    </source>
</reference>
<organism evidence="2 3">
    <name type="scientific">Vibrio proteolyticus NBRC 13287</name>
    <dbReference type="NCBI Taxonomy" id="1219065"/>
    <lineage>
        <taxon>Bacteria</taxon>
        <taxon>Pseudomonadati</taxon>
        <taxon>Pseudomonadota</taxon>
        <taxon>Gammaproteobacteria</taxon>
        <taxon>Vibrionales</taxon>
        <taxon>Vibrionaceae</taxon>
        <taxon>Vibrio</taxon>
    </lineage>
</organism>
<dbReference type="RefSeq" id="WP_021706171.1">
    <property type="nucleotide sequence ID" value="NZ_BATJ01000012.1"/>
</dbReference>
<dbReference type="Proteomes" id="UP000016570">
    <property type="component" value="Unassembled WGS sequence"/>
</dbReference>
<dbReference type="EMBL" id="BATJ01000012">
    <property type="protein sequence ID" value="GAD68200.1"/>
    <property type="molecule type" value="Genomic_DNA"/>
</dbReference>
<evidence type="ECO:0000313" key="3">
    <source>
        <dbReference type="Proteomes" id="UP000016570"/>
    </source>
</evidence>